<dbReference type="InterPro" id="IPR013324">
    <property type="entry name" value="RNA_pol_sigma_r3/r4-like"/>
</dbReference>
<dbReference type="RefSeq" id="WP_103002677.1">
    <property type="nucleotide sequence ID" value="NZ_NBAX01000002.1"/>
</dbReference>
<comment type="caution">
    <text evidence="9">The sequence shown here is derived from an EMBL/GenBank/DDBJ whole genome shotgun (WGS) entry which is preliminary data.</text>
</comment>
<dbReference type="InterPro" id="IPR000838">
    <property type="entry name" value="RNA_pol_sigma70_ECF_CS"/>
</dbReference>
<evidence type="ECO:0000313" key="9">
    <source>
        <dbReference type="EMBL" id="PNP95991.1"/>
    </source>
</evidence>
<dbReference type="GO" id="GO:0006352">
    <property type="term" value="P:DNA-templated transcription initiation"/>
    <property type="evidence" value="ECO:0007669"/>
    <property type="project" value="InterPro"/>
</dbReference>
<proteinExistence type="inferred from homology"/>
<keyword evidence="3 6" id="KW-0731">Sigma factor</keyword>
<evidence type="ECO:0000259" key="8">
    <source>
        <dbReference type="Pfam" id="PF08281"/>
    </source>
</evidence>
<evidence type="ECO:0000256" key="1">
    <source>
        <dbReference type="ARBA" id="ARBA00010641"/>
    </source>
</evidence>
<evidence type="ECO:0000313" key="10">
    <source>
        <dbReference type="Proteomes" id="UP000236634"/>
    </source>
</evidence>
<dbReference type="InterPro" id="IPR013325">
    <property type="entry name" value="RNA_pol_sigma_r2"/>
</dbReference>
<dbReference type="PANTHER" id="PTHR43133">
    <property type="entry name" value="RNA POLYMERASE ECF-TYPE SIGMA FACTO"/>
    <property type="match status" value="1"/>
</dbReference>
<gene>
    <name evidence="9" type="ORF">BFS16_02790</name>
</gene>
<dbReference type="GO" id="GO:0016987">
    <property type="term" value="F:sigma factor activity"/>
    <property type="evidence" value="ECO:0007669"/>
    <property type="project" value="UniProtKB-KW"/>
</dbReference>
<dbReference type="SUPFAM" id="SSF88659">
    <property type="entry name" value="Sigma3 and sigma4 domains of RNA polymerase sigma factors"/>
    <property type="match status" value="1"/>
</dbReference>
<dbReference type="CDD" id="cd06171">
    <property type="entry name" value="Sigma70_r4"/>
    <property type="match status" value="1"/>
</dbReference>
<evidence type="ECO:0000256" key="3">
    <source>
        <dbReference type="ARBA" id="ARBA00023082"/>
    </source>
</evidence>
<evidence type="ECO:0000259" key="7">
    <source>
        <dbReference type="Pfam" id="PF04542"/>
    </source>
</evidence>
<dbReference type="SUPFAM" id="SSF88946">
    <property type="entry name" value="Sigma2 domain of RNA polymerase sigma factors"/>
    <property type="match status" value="1"/>
</dbReference>
<dbReference type="NCBIfam" id="TIGR02937">
    <property type="entry name" value="sigma70-ECF"/>
    <property type="match status" value="1"/>
</dbReference>
<evidence type="ECO:0000256" key="6">
    <source>
        <dbReference type="RuleBase" id="RU000716"/>
    </source>
</evidence>
<dbReference type="Pfam" id="PF08281">
    <property type="entry name" value="Sigma70_r4_2"/>
    <property type="match status" value="1"/>
</dbReference>
<dbReference type="InterPro" id="IPR039425">
    <property type="entry name" value="RNA_pol_sigma-70-like"/>
</dbReference>
<organism evidence="9 10">
    <name type="scientific">Hoylesella timonensis</name>
    <dbReference type="NCBI Taxonomy" id="386414"/>
    <lineage>
        <taxon>Bacteria</taxon>
        <taxon>Pseudomonadati</taxon>
        <taxon>Bacteroidota</taxon>
        <taxon>Bacteroidia</taxon>
        <taxon>Bacteroidales</taxon>
        <taxon>Prevotellaceae</taxon>
        <taxon>Hoylesella</taxon>
    </lineage>
</organism>
<dbReference type="InterPro" id="IPR014284">
    <property type="entry name" value="RNA_pol_sigma-70_dom"/>
</dbReference>
<accession>A0A2K0XN86</accession>
<dbReference type="EMBL" id="NBAX01000002">
    <property type="protein sequence ID" value="PNP95991.1"/>
    <property type="molecule type" value="Genomic_DNA"/>
</dbReference>
<dbReference type="PANTHER" id="PTHR43133:SF51">
    <property type="entry name" value="RNA POLYMERASE SIGMA FACTOR"/>
    <property type="match status" value="1"/>
</dbReference>
<dbReference type="Gene3D" id="1.10.10.10">
    <property type="entry name" value="Winged helix-like DNA-binding domain superfamily/Winged helix DNA-binding domain"/>
    <property type="match status" value="1"/>
</dbReference>
<dbReference type="PROSITE" id="PS01063">
    <property type="entry name" value="SIGMA70_ECF"/>
    <property type="match status" value="1"/>
</dbReference>
<dbReference type="Proteomes" id="UP000236634">
    <property type="component" value="Unassembled WGS sequence"/>
</dbReference>
<dbReference type="InterPro" id="IPR036388">
    <property type="entry name" value="WH-like_DNA-bd_sf"/>
</dbReference>
<evidence type="ECO:0000256" key="2">
    <source>
        <dbReference type="ARBA" id="ARBA00023015"/>
    </source>
</evidence>
<dbReference type="InterPro" id="IPR013249">
    <property type="entry name" value="RNA_pol_sigma70_r4_t2"/>
</dbReference>
<reference evidence="9 10" key="1">
    <citation type="submission" date="2017-03" db="EMBL/GenBank/DDBJ databases">
        <authorList>
            <person name="Afonso C.L."/>
            <person name="Miller P.J."/>
            <person name="Scott M.A."/>
            <person name="Spackman E."/>
            <person name="Goraichik I."/>
            <person name="Dimitrov K.M."/>
            <person name="Suarez D.L."/>
            <person name="Swayne D.E."/>
        </authorList>
    </citation>
    <scope>NUCLEOTIDE SEQUENCE [LARGE SCALE GENOMIC DNA]</scope>
    <source>
        <strain evidence="9 10">DNF00076</strain>
    </source>
</reference>
<evidence type="ECO:0000256" key="4">
    <source>
        <dbReference type="ARBA" id="ARBA00023125"/>
    </source>
</evidence>
<keyword evidence="5 6" id="KW-0804">Transcription</keyword>
<keyword evidence="2 6" id="KW-0805">Transcription regulation</keyword>
<evidence type="ECO:0000256" key="5">
    <source>
        <dbReference type="ARBA" id="ARBA00023163"/>
    </source>
</evidence>
<dbReference type="Gene3D" id="1.10.1740.10">
    <property type="match status" value="1"/>
</dbReference>
<feature type="domain" description="RNA polymerase sigma factor 70 region 4 type 2" evidence="8">
    <location>
        <begin position="124"/>
        <end position="175"/>
    </location>
</feature>
<comment type="similarity">
    <text evidence="1 6">Belongs to the sigma-70 factor family. ECF subfamily.</text>
</comment>
<dbReference type="GO" id="GO:0003677">
    <property type="term" value="F:DNA binding"/>
    <property type="evidence" value="ECO:0007669"/>
    <property type="project" value="UniProtKB-KW"/>
</dbReference>
<name>A0A2K0XN86_9BACT</name>
<keyword evidence="4 6" id="KW-0238">DNA-binding</keyword>
<protein>
    <recommendedName>
        <fullName evidence="6">RNA polymerase sigma factor</fullName>
    </recommendedName>
</protein>
<sequence>MDERWDEHTIGRALADPKLREQAFTQMVRQYSEPLYWRIRRMVFYHADADDILQNTFLKAWKHVAQFQNKSKVFTWLYRIAINEALDFLRKQKNTLTTSVEDVSSLAQMMLADDYFDGDEAEAILHAAIATLPEVQRMVFTLRYFEEMKYAEMSELLGTSEGALKASYHLAVKKISAFIQTSN</sequence>
<dbReference type="InterPro" id="IPR007627">
    <property type="entry name" value="RNA_pol_sigma70_r2"/>
</dbReference>
<dbReference type="AlphaFoldDB" id="A0A2K0XN86"/>
<feature type="domain" description="RNA polymerase sigma-70 region 2" evidence="7">
    <location>
        <begin position="27"/>
        <end position="94"/>
    </location>
</feature>
<dbReference type="Pfam" id="PF04542">
    <property type="entry name" value="Sigma70_r2"/>
    <property type="match status" value="1"/>
</dbReference>